<evidence type="ECO:0000256" key="7">
    <source>
        <dbReference type="ARBA" id="ARBA00023024"/>
    </source>
</evidence>
<dbReference type="Gene3D" id="3.30.60.10">
    <property type="entry name" value="Endochitinase-like"/>
    <property type="match status" value="1"/>
</dbReference>
<dbReference type="AlphaFoldDB" id="A0ABD1GL43"/>
<dbReference type="EMBL" id="JBEAFC010000008">
    <property type="protein sequence ID" value="KAL1544849.1"/>
    <property type="molecule type" value="Genomic_DNA"/>
</dbReference>
<evidence type="ECO:0000259" key="13">
    <source>
        <dbReference type="PROSITE" id="PS50941"/>
    </source>
</evidence>
<evidence type="ECO:0000256" key="5">
    <source>
        <dbReference type="ARBA" id="ARBA00022669"/>
    </source>
</evidence>
<dbReference type="PROSITE" id="PS00026">
    <property type="entry name" value="CHIT_BIND_I_1"/>
    <property type="match status" value="1"/>
</dbReference>
<keyword evidence="15" id="KW-1185">Reference proteome</keyword>
<dbReference type="Proteomes" id="UP001567538">
    <property type="component" value="Unassembled WGS sequence"/>
</dbReference>
<dbReference type="CDD" id="cd00325">
    <property type="entry name" value="chitinase_GH19"/>
    <property type="match status" value="1"/>
</dbReference>
<keyword evidence="7" id="KW-0119">Carbohydrate metabolism</keyword>
<keyword evidence="14" id="KW-0326">Glycosidase</keyword>
<feature type="active site" description="Proton donor" evidence="9">
    <location>
        <position position="125"/>
    </location>
</feature>
<dbReference type="SUPFAM" id="SSF53955">
    <property type="entry name" value="Lysozyme-like"/>
    <property type="match status" value="1"/>
</dbReference>
<keyword evidence="6" id="KW-0611">Plant defense</keyword>
<feature type="chain" id="PRO_5044816948" evidence="12">
    <location>
        <begin position="22"/>
        <end position="234"/>
    </location>
</feature>
<dbReference type="GO" id="GO:0000272">
    <property type="term" value="P:polysaccharide catabolic process"/>
    <property type="evidence" value="ECO:0007669"/>
    <property type="project" value="UniProtKB-KW"/>
</dbReference>
<dbReference type="PIRSF" id="PIRSF001060">
    <property type="entry name" value="Endochitinase"/>
    <property type="match status" value="1"/>
</dbReference>
<evidence type="ECO:0000313" key="15">
    <source>
        <dbReference type="Proteomes" id="UP001567538"/>
    </source>
</evidence>
<reference evidence="14 15" key="1">
    <citation type="submission" date="2024-06" db="EMBL/GenBank/DDBJ databases">
        <title>A chromosome level genome sequence of Diviner's sage (Salvia divinorum).</title>
        <authorList>
            <person name="Ford S.A."/>
            <person name="Ro D.-K."/>
            <person name="Ness R.W."/>
            <person name="Phillips M.A."/>
        </authorList>
    </citation>
    <scope>NUCLEOTIDE SEQUENCE [LARGE SCALE GENOMIC DNA]</scope>
    <source>
        <strain evidence="14">SAF-2024a</strain>
        <tissue evidence="14">Leaf</tissue>
    </source>
</reference>
<dbReference type="GO" id="GO:0005773">
    <property type="term" value="C:vacuole"/>
    <property type="evidence" value="ECO:0007669"/>
    <property type="project" value="UniProtKB-SubCell"/>
</dbReference>
<keyword evidence="4" id="KW-0926">Vacuole</keyword>
<dbReference type="PANTHER" id="PTHR22595">
    <property type="entry name" value="CHITINASE-RELATED"/>
    <property type="match status" value="1"/>
</dbReference>
<feature type="disulfide bond" evidence="10">
    <location>
        <begin position="202"/>
        <end position="234"/>
    </location>
</feature>
<dbReference type="CDD" id="cd00035">
    <property type="entry name" value="ChtBD1"/>
    <property type="match status" value="1"/>
</dbReference>
<dbReference type="GO" id="GO:0008061">
    <property type="term" value="F:chitin binding"/>
    <property type="evidence" value="ECO:0007669"/>
    <property type="project" value="UniProtKB-UniRule"/>
</dbReference>
<comment type="caution">
    <text evidence="11">Lacks conserved residue(s) required for the propagation of feature annotation.</text>
</comment>
<keyword evidence="12" id="KW-0732">Signal</keyword>
<comment type="caution">
    <text evidence="14">The sequence shown here is derived from an EMBL/GenBank/DDBJ whole genome shotgun (WGS) entry which is preliminary data.</text>
</comment>
<dbReference type="InterPro" id="IPR036861">
    <property type="entry name" value="Endochitinase-like_sf"/>
</dbReference>
<dbReference type="PROSITE" id="PS50941">
    <property type="entry name" value="CHIT_BIND_I_2"/>
    <property type="match status" value="1"/>
</dbReference>
<evidence type="ECO:0000256" key="6">
    <source>
        <dbReference type="ARBA" id="ARBA00022821"/>
    </source>
</evidence>
<proteinExistence type="inferred from homology"/>
<evidence type="ECO:0000256" key="3">
    <source>
        <dbReference type="ARBA" id="ARBA00009373"/>
    </source>
</evidence>
<accession>A0ABD1GL43</accession>
<dbReference type="GO" id="GO:0008843">
    <property type="term" value="F:endochitinase activity"/>
    <property type="evidence" value="ECO:0007669"/>
    <property type="project" value="UniProtKB-EC"/>
</dbReference>
<evidence type="ECO:0000256" key="2">
    <source>
        <dbReference type="ARBA" id="ARBA00004116"/>
    </source>
</evidence>
<evidence type="ECO:0000256" key="4">
    <source>
        <dbReference type="ARBA" id="ARBA00022554"/>
    </source>
</evidence>
<feature type="domain" description="Chitin-binding type-1" evidence="13">
    <location>
        <begin position="21"/>
        <end position="56"/>
    </location>
</feature>
<dbReference type="InterPro" id="IPR001002">
    <property type="entry name" value="Chitin-bd_1"/>
</dbReference>
<dbReference type="InterPro" id="IPR018371">
    <property type="entry name" value="Chitin-binding_1_CS"/>
</dbReference>
<dbReference type="Pfam" id="PF00182">
    <property type="entry name" value="Glyco_hydro_19"/>
    <property type="match status" value="2"/>
</dbReference>
<keyword evidence="8 10" id="KW-1015">Disulfide bond</keyword>
<comment type="similarity">
    <text evidence="3">Belongs to the glycosyl hydrolase 19 family. Chitinase class I subfamily.</text>
</comment>
<evidence type="ECO:0000256" key="11">
    <source>
        <dbReference type="PROSITE-ProRule" id="PRU00261"/>
    </source>
</evidence>
<comment type="subcellular location">
    <subcellularLocation>
        <location evidence="2">Vacuole</location>
    </subcellularLocation>
</comment>
<feature type="disulfide bond" evidence="10">
    <location>
        <begin position="81"/>
        <end position="130"/>
    </location>
</feature>
<protein>
    <submittedName>
        <fullName evidence="14">Chitinase</fullName>
        <ecNumber evidence="14">3.2.1.14</ecNumber>
    </submittedName>
</protein>
<evidence type="ECO:0000256" key="12">
    <source>
        <dbReference type="SAM" id="SignalP"/>
    </source>
</evidence>
<organism evidence="14 15">
    <name type="scientific">Salvia divinorum</name>
    <name type="common">Maria pastora</name>
    <name type="synonym">Diviner's sage</name>
    <dbReference type="NCBI Taxonomy" id="28513"/>
    <lineage>
        <taxon>Eukaryota</taxon>
        <taxon>Viridiplantae</taxon>
        <taxon>Streptophyta</taxon>
        <taxon>Embryophyta</taxon>
        <taxon>Tracheophyta</taxon>
        <taxon>Spermatophyta</taxon>
        <taxon>Magnoliopsida</taxon>
        <taxon>eudicotyledons</taxon>
        <taxon>Gunneridae</taxon>
        <taxon>Pentapetalae</taxon>
        <taxon>asterids</taxon>
        <taxon>lamiids</taxon>
        <taxon>Lamiales</taxon>
        <taxon>Lamiaceae</taxon>
        <taxon>Nepetoideae</taxon>
        <taxon>Mentheae</taxon>
        <taxon>Salviinae</taxon>
        <taxon>Salvia</taxon>
        <taxon>Salvia subgen. Calosphace</taxon>
    </lineage>
</organism>
<dbReference type="PROSITE" id="PS00773">
    <property type="entry name" value="CHITINASE_19_1"/>
    <property type="match status" value="1"/>
</dbReference>
<sequence>MKHLFIIFAVHALAAANWASGQNCGCAANECCSQFGFCGTDETYCGPGCQSGPCTTNGVKVEEVVTDAFFTGIANAAGAECPDRGFYTRAAFLNALGSFRGFGTDGTADDSRREIAAFFAHVAHETGNLCFREEREKSNRYCDTGFPEWPCNPDKFYYGRGPLQLTWNYNYGAAGRAIEFDGLNNPEGFGATIRAINGNVECDGKRPDLVTSRVDLYTRYCGQLNVDPGINQRC</sequence>
<keyword evidence="14" id="KW-0378">Hydrolase</keyword>
<keyword evidence="7" id="KW-0624">Polysaccharide degradation</keyword>
<evidence type="ECO:0000256" key="1">
    <source>
        <dbReference type="ARBA" id="ARBA00003102"/>
    </source>
</evidence>
<name>A0ABD1GL43_SALDI</name>
<feature type="disulfide bond" evidence="10 11">
    <location>
        <begin position="26"/>
        <end position="38"/>
    </location>
</feature>
<dbReference type="Gene3D" id="1.10.530.10">
    <property type="match status" value="2"/>
</dbReference>
<dbReference type="GO" id="GO:0006032">
    <property type="term" value="P:chitin catabolic process"/>
    <property type="evidence" value="ECO:0007669"/>
    <property type="project" value="UniProtKB-KW"/>
</dbReference>
<dbReference type="InterPro" id="IPR000726">
    <property type="entry name" value="Glyco_hydro_19_cat"/>
</dbReference>
<evidence type="ECO:0000256" key="8">
    <source>
        <dbReference type="ARBA" id="ARBA00023157"/>
    </source>
</evidence>
<dbReference type="GO" id="GO:0006952">
    <property type="term" value="P:defense response"/>
    <property type="evidence" value="ECO:0007669"/>
    <property type="project" value="UniProtKB-KW"/>
</dbReference>
<dbReference type="InterPro" id="IPR016283">
    <property type="entry name" value="Glyco_hydro_19"/>
</dbReference>
<dbReference type="PANTHER" id="PTHR22595:SF193">
    <property type="entry name" value="ENDOCHITINASE EP3"/>
    <property type="match status" value="1"/>
</dbReference>
<dbReference type="SUPFAM" id="SSF57016">
    <property type="entry name" value="Plant lectins/antimicrobial peptides"/>
    <property type="match status" value="1"/>
</dbReference>
<keyword evidence="7" id="KW-0146">Chitin degradation</keyword>
<evidence type="ECO:0000256" key="10">
    <source>
        <dbReference type="PIRSR" id="PIRSR001060-2"/>
    </source>
</evidence>
<comment type="function">
    <text evidence="1">Defense against chitin-containing fungal pathogens.</text>
</comment>
<evidence type="ECO:0000313" key="14">
    <source>
        <dbReference type="EMBL" id="KAL1544849.1"/>
    </source>
</evidence>
<dbReference type="InterPro" id="IPR023346">
    <property type="entry name" value="Lysozyme-like_dom_sf"/>
</dbReference>
<feature type="disulfide bond" evidence="10 11">
    <location>
        <begin position="31"/>
        <end position="45"/>
    </location>
</feature>
<feature type="signal peptide" evidence="12">
    <location>
        <begin position="1"/>
        <end position="21"/>
    </location>
</feature>
<dbReference type="SMART" id="SM00270">
    <property type="entry name" value="ChtBD1"/>
    <property type="match status" value="1"/>
</dbReference>
<gene>
    <name evidence="14" type="ORF">AAHA92_21651</name>
</gene>
<keyword evidence="5 11" id="KW-0147">Chitin-binding</keyword>
<dbReference type="EC" id="3.2.1.14" evidence="14"/>
<dbReference type="Pfam" id="PF00187">
    <property type="entry name" value="Chitin_bind_1"/>
    <property type="match status" value="1"/>
</dbReference>
<feature type="disulfide bond" evidence="10">
    <location>
        <begin position="142"/>
        <end position="151"/>
    </location>
</feature>
<evidence type="ECO:0000256" key="9">
    <source>
        <dbReference type="PIRSR" id="PIRSR001060-1"/>
    </source>
</evidence>